<feature type="transmembrane region" description="Helical" evidence="1">
    <location>
        <begin position="143"/>
        <end position="164"/>
    </location>
</feature>
<organism evidence="2 3">
    <name type="scientific">Paracoccus nototheniae</name>
    <dbReference type="NCBI Taxonomy" id="2489002"/>
    <lineage>
        <taxon>Bacteria</taxon>
        <taxon>Pseudomonadati</taxon>
        <taxon>Pseudomonadota</taxon>
        <taxon>Alphaproteobacteria</taxon>
        <taxon>Rhodobacterales</taxon>
        <taxon>Paracoccaceae</taxon>
        <taxon>Paracoccus</taxon>
    </lineage>
</organism>
<evidence type="ECO:0000313" key="3">
    <source>
        <dbReference type="Proteomes" id="UP001597302"/>
    </source>
</evidence>
<feature type="transmembrane region" description="Helical" evidence="1">
    <location>
        <begin position="243"/>
        <end position="262"/>
    </location>
</feature>
<dbReference type="PANTHER" id="PTHR30238">
    <property type="entry name" value="MEMBRANE BOUND PREDICTED REDOX MODULATOR"/>
    <property type="match status" value="1"/>
</dbReference>
<feature type="transmembrane region" description="Helical" evidence="1">
    <location>
        <begin position="313"/>
        <end position="331"/>
    </location>
</feature>
<feature type="transmembrane region" description="Helical" evidence="1">
    <location>
        <begin position="337"/>
        <end position="356"/>
    </location>
</feature>
<dbReference type="EMBL" id="JBHTOQ010000022">
    <property type="protein sequence ID" value="MFD1481534.1"/>
    <property type="molecule type" value="Genomic_DNA"/>
</dbReference>
<name>A0ABW4DY11_9RHOB</name>
<keyword evidence="1" id="KW-0812">Transmembrane</keyword>
<gene>
    <name evidence="2" type="ORF">ACFQ5P_09515</name>
</gene>
<proteinExistence type="predicted"/>
<accession>A0ABW4DY11</accession>
<protein>
    <submittedName>
        <fullName evidence="2">DUF475 domain-containing protein</fullName>
    </submittedName>
</protein>
<dbReference type="PRINTS" id="PR00173">
    <property type="entry name" value="EDTRNSPORT"/>
</dbReference>
<feature type="transmembrane region" description="Helical" evidence="1">
    <location>
        <begin position="50"/>
        <end position="72"/>
    </location>
</feature>
<dbReference type="NCBIfam" id="NF010616">
    <property type="entry name" value="PRK14013.2-2"/>
    <property type="match status" value="1"/>
</dbReference>
<feature type="transmembrane region" description="Helical" evidence="1">
    <location>
        <begin position="268"/>
        <end position="292"/>
    </location>
</feature>
<keyword evidence="1" id="KW-1133">Transmembrane helix</keyword>
<sequence length="371" mass="40182">MTQDNFAPISGASGTAPKRAVLSYLKWAIIVTVLGLILGAVLGWQTTGTLGGMLSILFIVAVLAVLEISLSFDNAIVNANKLKDMRPEWQRRFLTWGILIAVFGMRIVFPLLIVVIAAGIGPWQALVLAASQPEEYARIMHEAHLPIAAFGGTFLMMVGLSFFFDQEKDVHWVGWVERNMAKYASIRGIEIAVVLLIVLSFSHLLEGADRATFFSAAIWGLMTFLLVEVLGGLLDSTQETLHGAAKGGLGAFLYLEVLDASFSFDGVIGAFALSQNLFVIAIGLGIGAMYVRSMTIMLVENSTLSEYRFLEHGAFYAIVALSVVMFVQALVHIPEVITGLGGATLIGISLWSSILWNRKEALQDIDAVAMP</sequence>
<feature type="transmembrane region" description="Helical" evidence="1">
    <location>
        <begin position="93"/>
        <end position="123"/>
    </location>
</feature>
<feature type="transmembrane region" description="Helical" evidence="1">
    <location>
        <begin position="211"/>
        <end position="231"/>
    </location>
</feature>
<dbReference type="RefSeq" id="WP_131572844.1">
    <property type="nucleotide sequence ID" value="NZ_CBCSAJ010000004.1"/>
</dbReference>
<evidence type="ECO:0000256" key="1">
    <source>
        <dbReference type="SAM" id="Phobius"/>
    </source>
</evidence>
<comment type="caution">
    <text evidence="2">The sequence shown here is derived from an EMBL/GenBank/DDBJ whole genome shotgun (WGS) entry which is preliminary data.</text>
</comment>
<evidence type="ECO:0000313" key="2">
    <source>
        <dbReference type="EMBL" id="MFD1481534.1"/>
    </source>
</evidence>
<dbReference type="NCBIfam" id="NF010620">
    <property type="entry name" value="PRK14013.2-6"/>
    <property type="match status" value="1"/>
</dbReference>
<dbReference type="Proteomes" id="UP001597302">
    <property type="component" value="Unassembled WGS sequence"/>
</dbReference>
<keyword evidence="1" id="KW-0472">Membrane</keyword>
<dbReference type="PANTHER" id="PTHR30238:SF4">
    <property type="entry name" value="SLL1022 PROTEIN"/>
    <property type="match status" value="1"/>
</dbReference>
<feature type="transmembrane region" description="Helical" evidence="1">
    <location>
        <begin position="184"/>
        <end position="205"/>
    </location>
</feature>
<dbReference type="InterPro" id="IPR007427">
    <property type="entry name" value="DUF475"/>
</dbReference>
<dbReference type="Pfam" id="PF04332">
    <property type="entry name" value="DUF475"/>
    <property type="match status" value="1"/>
</dbReference>
<reference evidence="3" key="1">
    <citation type="journal article" date="2019" name="Int. J. Syst. Evol. Microbiol.">
        <title>The Global Catalogue of Microorganisms (GCM) 10K type strain sequencing project: providing services to taxonomists for standard genome sequencing and annotation.</title>
        <authorList>
            <consortium name="The Broad Institute Genomics Platform"/>
            <consortium name="The Broad Institute Genome Sequencing Center for Infectious Disease"/>
            <person name="Wu L."/>
            <person name="Ma J."/>
        </authorList>
    </citation>
    <scope>NUCLEOTIDE SEQUENCE [LARGE SCALE GENOMIC DNA]</scope>
    <source>
        <strain evidence="3">CCM 8875</strain>
    </source>
</reference>
<keyword evidence="3" id="KW-1185">Reference proteome</keyword>
<feature type="transmembrane region" description="Helical" evidence="1">
    <location>
        <begin position="24"/>
        <end position="44"/>
    </location>
</feature>